<evidence type="ECO:0000256" key="3">
    <source>
        <dbReference type="ARBA" id="ARBA00011738"/>
    </source>
</evidence>
<dbReference type="Pfam" id="PF00720">
    <property type="entry name" value="SSI"/>
    <property type="match status" value="1"/>
</dbReference>
<dbReference type="InterPro" id="IPR036819">
    <property type="entry name" value="Subtilisin_inhibitor-like_sf"/>
</dbReference>
<protein>
    <submittedName>
        <fullName evidence="10">Protease inhibitorprecursor</fullName>
    </submittedName>
</protein>
<evidence type="ECO:0000256" key="2">
    <source>
        <dbReference type="ARBA" id="ARBA00010472"/>
    </source>
</evidence>
<evidence type="ECO:0000256" key="1">
    <source>
        <dbReference type="ARBA" id="ARBA00004613"/>
    </source>
</evidence>
<reference evidence="10" key="1">
    <citation type="submission" date="2020-10" db="EMBL/GenBank/DDBJ databases">
        <title>De novo genome project of the cellulose decomposer Thermobifida halotolerans type strain.</title>
        <authorList>
            <person name="Nagy I."/>
            <person name="Horvath B."/>
            <person name="Kukolya J."/>
            <person name="Nagy I."/>
            <person name="Orsini M."/>
        </authorList>
    </citation>
    <scope>NUCLEOTIDE SEQUENCE</scope>
    <source>
        <strain evidence="10">DSM 44931</strain>
    </source>
</reference>
<dbReference type="OrthoDB" id="3542626at2"/>
<dbReference type="KEGG" id="thao:NI17_012830"/>
<feature type="domain" description="Subtilisin inhibitor" evidence="9">
    <location>
        <begin position="63"/>
        <end position="136"/>
    </location>
</feature>
<evidence type="ECO:0000256" key="5">
    <source>
        <dbReference type="ARBA" id="ARBA00022690"/>
    </source>
</evidence>
<keyword evidence="5 8" id="KW-0646">Protease inhibitor</keyword>
<comment type="similarity">
    <text evidence="2 8">Belongs to the protease inhibitor I16 (SSI) family.</text>
</comment>
<gene>
    <name evidence="10" type="ORF">NI17_012830</name>
</gene>
<dbReference type="GO" id="GO:0005576">
    <property type="term" value="C:extracellular region"/>
    <property type="evidence" value="ECO:0007669"/>
    <property type="project" value="UniProtKB-SubCell"/>
</dbReference>
<keyword evidence="4" id="KW-0964">Secreted</keyword>
<dbReference type="GO" id="GO:0004867">
    <property type="term" value="F:serine-type endopeptidase inhibitor activity"/>
    <property type="evidence" value="ECO:0007669"/>
    <property type="project" value="UniProtKB-KW"/>
</dbReference>
<dbReference type="Proteomes" id="UP000265719">
    <property type="component" value="Chromosome"/>
</dbReference>
<dbReference type="PROSITE" id="PS00999">
    <property type="entry name" value="SSI"/>
    <property type="match status" value="1"/>
</dbReference>
<comment type="subunit">
    <text evidence="3">Homodimer.</text>
</comment>
<dbReference type="Gene3D" id="3.30.350.10">
    <property type="entry name" value="Subtilisin inhibitor-like"/>
    <property type="match status" value="1"/>
</dbReference>
<evidence type="ECO:0000313" key="11">
    <source>
        <dbReference type="Proteomes" id="UP000265719"/>
    </source>
</evidence>
<dbReference type="AlphaFoldDB" id="A0A399G6G8"/>
<organism evidence="10 11">
    <name type="scientific">Thermobifida halotolerans</name>
    <dbReference type="NCBI Taxonomy" id="483545"/>
    <lineage>
        <taxon>Bacteria</taxon>
        <taxon>Bacillati</taxon>
        <taxon>Actinomycetota</taxon>
        <taxon>Actinomycetes</taxon>
        <taxon>Streptosporangiales</taxon>
        <taxon>Nocardiopsidaceae</taxon>
        <taxon>Thermobifida</taxon>
    </lineage>
</organism>
<evidence type="ECO:0000259" key="9">
    <source>
        <dbReference type="Pfam" id="PF00720"/>
    </source>
</evidence>
<evidence type="ECO:0000256" key="6">
    <source>
        <dbReference type="ARBA" id="ARBA00022900"/>
    </source>
</evidence>
<keyword evidence="11" id="KW-1185">Reference proteome</keyword>
<evidence type="ECO:0000313" key="10">
    <source>
        <dbReference type="EMBL" id="UOE17787.1"/>
    </source>
</evidence>
<proteinExistence type="inferred from homology"/>
<sequence length="150" mass="15201">MPTTAIRRVLATLAVAACAAVLPLGASASADPGISPGPVEPKADLVLTIVPDPGTVIIDENSHGERVTQVTLTCGPDGGTHPDPRGACDSLRAVDGHFARLPSVPGPCPAVWAPVTAVATGTWGERTVSYAERFGNACEADVGTDGVFSF</sequence>
<evidence type="ECO:0000256" key="7">
    <source>
        <dbReference type="ARBA" id="ARBA00023157"/>
    </source>
</evidence>
<comment type="subcellular location">
    <subcellularLocation>
        <location evidence="1">Secreted</location>
    </subcellularLocation>
</comment>
<dbReference type="RefSeq" id="WP_068688996.1">
    <property type="nucleotide sequence ID" value="NZ_CP063196.1"/>
</dbReference>
<dbReference type="PRINTS" id="PR00294">
    <property type="entry name" value="SSBTLNINHBTR"/>
</dbReference>
<dbReference type="InterPro" id="IPR000691">
    <property type="entry name" value="Prot_inh_I16_SSI"/>
</dbReference>
<dbReference type="EMBL" id="CP063196">
    <property type="protein sequence ID" value="UOE17787.1"/>
    <property type="molecule type" value="Genomic_DNA"/>
</dbReference>
<evidence type="ECO:0000256" key="8">
    <source>
        <dbReference type="RuleBase" id="RU003471"/>
    </source>
</evidence>
<dbReference type="SUPFAM" id="SSF55399">
    <property type="entry name" value="Subtilisin inhibitor"/>
    <property type="match status" value="1"/>
</dbReference>
<keyword evidence="6 8" id="KW-0722">Serine protease inhibitor</keyword>
<dbReference type="InterPro" id="IPR023549">
    <property type="entry name" value="Subtilisin_inhibitor"/>
</dbReference>
<name>A0A399G6G8_9ACTN</name>
<dbReference type="InterPro" id="IPR020054">
    <property type="entry name" value="Prot_inh_SSI_I16_CS"/>
</dbReference>
<evidence type="ECO:0000256" key="4">
    <source>
        <dbReference type="ARBA" id="ARBA00022525"/>
    </source>
</evidence>
<accession>A0A399G6G8</accession>
<keyword evidence="7" id="KW-1015">Disulfide bond</keyword>